<dbReference type="GO" id="GO:0006779">
    <property type="term" value="P:porphyrin-containing compound biosynthetic process"/>
    <property type="evidence" value="ECO:0007669"/>
    <property type="project" value="InterPro"/>
</dbReference>
<dbReference type="InterPro" id="IPR052024">
    <property type="entry name" value="Methanogen_methyltrans"/>
</dbReference>
<dbReference type="GO" id="GO:0004853">
    <property type="term" value="F:uroporphyrinogen decarboxylase activity"/>
    <property type="evidence" value="ECO:0007669"/>
    <property type="project" value="InterPro"/>
</dbReference>
<keyword evidence="1" id="KW-0812">Transmembrane</keyword>
<evidence type="ECO:0000259" key="2">
    <source>
        <dbReference type="Pfam" id="PF01208"/>
    </source>
</evidence>
<feature type="domain" description="Uroporphyrinogen decarboxylase (URO-D)" evidence="2">
    <location>
        <begin position="69"/>
        <end position="311"/>
    </location>
</feature>
<dbReference type="PANTHER" id="PTHR47099:SF1">
    <property type="entry name" value="METHYLCOBAMIDE:COM METHYLTRANSFERASE MTBA"/>
    <property type="match status" value="1"/>
</dbReference>
<dbReference type="RefSeq" id="WP_129224814.1">
    <property type="nucleotide sequence ID" value="NZ_SDOZ01000002.1"/>
</dbReference>
<feature type="transmembrane region" description="Helical" evidence="1">
    <location>
        <begin position="107"/>
        <end position="126"/>
    </location>
</feature>
<dbReference type="Proteomes" id="UP000291269">
    <property type="component" value="Unassembled WGS sequence"/>
</dbReference>
<evidence type="ECO:0000313" key="4">
    <source>
        <dbReference type="Proteomes" id="UP000291269"/>
    </source>
</evidence>
<dbReference type="AlphaFoldDB" id="A0A4Q2KB55"/>
<reference evidence="3 4" key="1">
    <citation type="journal article" date="2019" name="Gut">
        <title>Antibiotics-induced monodominance of a novel gut bacterial order.</title>
        <authorList>
            <person name="Hildebrand F."/>
            <person name="Moitinho-Silva L."/>
            <person name="Blasche S."/>
            <person name="Jahn M.T."/>
            <person name="Gossmann T.I."/>
            <person name="Heuerta-Cepas J."/>
            <person name="Hercog R."/>
            <person name="Luetge M."/>
            <person name="Bahram M."/>
            <person name="Pryszlak A."/>
            <person name="Alves R.J."/>
            <person name="Waszak S.M."/>
            <person name="Zhu A."/>
            <person name="Ye L."/>
            <person name="Costea P.I."/>
            <person name="Aalvink S."/>
            <person name="Belzer C."/>
            <person name="Forslund S.K."/>
            <person name="Sunagawa S."/>
            <person name="Hentschel U."/>
            <person name="Merten C."/>
            <person name="Patil K.R."/>
            <person name="Benes V."/>
            <person name="Bork P."/>
        </authorList>
    </citation>
    <scope>NUCLEOTIDE SEQUENCE [LARGE SCALE GENOMIC DNA]</scope>
    <source>
        <strain evidence="3 4">HDS1380</strain>
    </source>
</reference>
<keyword evidence="4" id="KW-1185">Reference proteome</keyword>
<name>A0A4Q2KB55_9FIRM</name>
<evidence type="ECO:0000313" key="3">
    <source>
        <dbReference type="EMBL" id="RXZ61795.1"/>
    </source>
</evidence>
<protein>
    <recommendedName>
        <fullName evidence="2">Uroporphyrinogen decarboxylase (URO-D) domain-containing protein</fullName>
    </recommendedName>
</protein>
<dbReference type="InterPro" id="IPR038071">
    <property type="entry name" value="UROD/MetE-like_sf"/>
</dbReference>
<dbReference type="SUPFAM" id="SSF51726">
    <property type="entry name" value="UROD/MetE-like"/>
    <property type="match status" value="1"/>
</dbReference>
<keyword evidence="1" id="KW-1133">Transmembrane helix</keyword>
<dbReference type="PANTHER" id="PTHR47099">
    <property type="entry name" value="METHYLCOBAMIDE:COM METHYLTRANSFERASE MTBA"/>
    <property type="match status" value="1"/>
</dbReference>
<evidence type="ECO:0000256" key="1">
    <source>
        <dbReference type="SAM" id="Phobius"/>
    </source>
</evidence>
<dbReference type="Pfam" id="PF01208">
    <property type="entry name" value="URO-D"/>
    <property type="match status" value="1"/>
</dbReference>
<dbReference type="InterPro" id="IPR000257">
    <property type="entry name" value="Uroporphyrinogen_deCOase"/>
</dbReference>
<sequence>MNSKQLVKNAIAGAGVDRIPVYLFNKDIEQSDIVSYCVETAESFHGDDPNRSEWGFLWERLDDTMGQPKEPVIKDWADLKNYRPPDGRDRSRLRSLPAFLEKYRDKYIVAGFGITGFGILTFLRGFENTLEDLYLERENLETLADMVFGYEEDVIRRLVETDIDAVAFYDDWGMQFSLMISPALWRDFFKPRYKRQFDIVHAAGKHVYFHSCGYVYDILEDLVEIGADVFNFNQPEVMGLEKLAKFRGRVCFNCPVDLQKIAINADRAAIETYTRRLVETLGTGSGGFIGYVEEYHSIGLSDENYGYMVDALRNYRP</sequence>
<organism evidence="3 4">
    <name type="scientific">Candidatus Borkfalkia ceftriaxoniphila</name>
    <dbReference type="NCBI Taxonomy" id="2508949"/>
    <lineage>
        <taxon>Bacteria</taxon>
        <taxon>Bacillati</taxon>
        <taxon>Bacillota</taxon>
        <taxon>Clostridia</taxon>
        <taxon>Christensenellales</taxon>
        <taxon>Christensenellaceae</taxon>
        <taxon>Candidatus Borkfalkia</taxon>
    </lineage>
</organism>
<dbReference type="EMBL" id="SDOZ01000002">
    <property type="protein sequence ID" value="RXZ61795.1"/>
    <property type="molecule type" value="Genomic_DNA"/>
</dbReference>
<comment type="caution">
    <text evidence="3">The sequence shown here is derived from an EMBL/GenBank/DDBJ whole genome shotgun (WGS) entry which is preliminary data.</text>
</comment>
<dbReference type="OrthoDB" id="1714431at2"/>
<gene>
    <name evidence="3" type="ORF">ESZ91_05245</name>
</gene>
<proteinExistence type="predicted"/>
<accession>A0A4Q2KB55</accession>
<dbReference type="Gene3D" id="3.20.20.210">
    <property type="match status" value="1"/>
</dbReference>
<keyword evidence="1" id="KW-0472">Membrane</keyword>